<dbReference type="GO" id="GO:0006221">
    <property type="term" value="P:pyrimidine nucleotide biosynthetic process"/>
    <property type="evidence" value="ECO:0007669"/>
    <property type="project" value="UniProtKB-KW"/>
</dbReference>
<dbReference type="CDD" id="cd01317">
    <property type="entry name" value="DHOase_IIa"/>
    <property type="match status" value="1"/>
</dbReference>
<organism evidence="3 4">
    <name type="scientific">Cocleimonas flava</name>
    <dbReference type="NCBI Taxonomy" id="634765"/>
    <lineage>
        <taxon>Bacteria</taxon>
        <taxon>Pseudomonadati</taxon>
        <taxon>Pseudomonadota</taxon>
        <taxon>Gammaproteobacteria</taxon>
        <taxon>Thiotrichales</taxon>
        <taxon>Thiotrichaceae</taxon>
        <taxon>Cocleimonas</taxon>
    </lineage>
</organism>
<dbReference type="Proteomes" id="UP000294887">
    <property type="component" value="Unassembled WGS sequence"/>
</dbReference>
<gene>
    <name evidence="3" type="ORF">EV695_3998</name>
</gene>
<dbReference type="InterPro" id="IPR006680">
    <property type="entry name" value="Amidohydro-rel"/>
</dbReference>
<feature type="domain" description="Amidohydrolase-related" evidence="2">
    <location>
        <begin position="56"/>
        <end position="424"/>
    </location>
</feature>
<evidence type="ECO:0000256" key="1">
    <source>
        <dbReference type="ARBA" id="ARBA00022975"/>
    </source>
</evidence>
<dbReference type="SUPFAM" id="SSF51338">
    <property type="entry name" value="Composite domain of metallo-dependent hydrolases"/>
    <property type="match status" value="1"/>
</dbReference>
<keyword evidence="4" id="KW-1185">Reference proteome</keyword>
<dbReference type="AlphaFoldDB" id="A0A4R1EVW3"/>
<dbReference type="Gene3D" id="3.20.20.140">
    <property type="entry name" value="Metal-dependent hydrolases"/>
    <property type="match status" value="1"/>
</dbReference>
<dbReference type="EMBL" id="SMFQ01000005">
    <property type="protein sequence ID" value="TCJ83258.1"/>
    <property type="molecule type" value="Genomic_DNA"/>
</dbReference>
<dbReference type="InterPro" id="IPR050138">
    <property type="entry name" value="DHOase/Allantoinase_Hydrolase"/>
</dbReference>
<dbReference type="RefSeq" id="WP_131907731.1">
    <property type="nucleotide sequence ID" value="NZ_BAAAFU010000007.1"/>
</dbReference>
<dbReference type="GO" id="GO:0005737">
    <property type="term" value="C:cytoplasm"/>
    <property type="evidence" value="ECO:0007669"/>
    <property type="project" value="TreeGrafter"/>
</dbReference>
<dbReference type="SUPFAM" id="SSF51556">
    <property type="entry name" value="Metallo-dependent hydrolases"/>
    <property type="match status" value="1"/>
</dbReference>
<sequence length="427" mass="46211">MSKFTLIKNGRIIDPANDIDEIADIAISRGKITGIGTDIDQDFDADHVIDAEGQWILPGIVDLSAYLREPGQENKTRIAFETYSAVSAGITRICCMPETNSPIDSGATVKLIKSKAKQAGFARVSVIGSLTQGLKGEQLSHMGSLKYVGCVGLSQGHQPIQNLATLRKAMEYAATYELPLFLHPIEHSLMMNGGMHEGALSTRLGIHPIPVATETVGMAQILILIKQTNCPVHFCRLSSADSIEMLTKAKQDGLPVTADVAAHQLFLTEMDVADYNPLCHTIPPLRSERDRDALRGAVSAGVIDAICSDHQPHEIDAKLAPFEETDPGISAFETLLPLVMRLVEEKVLTLSQAISYITHNPAELAGIKAGTLSAGQPADLSIFDPEYFWQLDPTDMISEGKNSPFTGWGFNGKTTQTFVKGKTVFSL</sequence>
<dbReference type="Gene3D" id="2.30.40.10">
    <property type="entry name" value="Urease, subunit C, domain 1"/>
    <property type="match status" value="1"/>
</dbReference>
<dbReference type="PANTHER" id="PTHR43668">
    <property type="entry name" value="ALLANTOINASE"/>
    <property type="match status" value="1"/>
</dbReference>
<dbReference type="GO" id="GO:0006145">
    <property type="term" value="P:purine nucleobase catabolic process"/>
    <property type="evidence" value="ECO:0007669"/>
    <property type="project" value="TreeGrafter"/>
</dbReference>
<accession>A0A4R1EVW3</accession>
<dbReference type="InterPro" id="IPR004722">
    <property type="entry name" value="DHOase"/>
</dbReference>
<reference evidence="3 4" key="1">
    <citation type="submission" date="2019-03" db="EMBL/GenBank/DDBJ databases">
        <title>Genomic Encyclopedia of Type Strains, Phase IV (KMG-IV): sequencing the most valuable type-strain genomes for metagenomic binning, comparative biology and taxonomic classification.</title>
        <authorList>
            <person name="Goeker M."/>
        </authorList>
    </citation>
    <scope>NUCLEOTIDE SEQUENCE [LARGE SCALE GENOMIC DNA]</scope>
    <source>
        <strain evidence="3 4">DSM 24830</strain>
    </source>
</reference>
<dbReference type="GO" id="GO:0004151">
    <property type="term" value="F:dihydroorotase activity"/>
    <property type="evidence" value="ECO:0007669"/>
    <property type="project" value="InterPro"/>
</dbReference>
<comment type="caution">
    <text evidence="3">The sequence shown here is derived from an EMBL/GenBank/DDBJ whole genome shotgun (WGS) entry which is preliminary data.</text>
</comment>
<dbReference type="GO" id="GO:0046872">
    <property type="term" value="F:metal ion binding"/>
    <property type="evidence" value="ECO:0007669"/>
    <property type="project" value="InterPro"/>
</dbReference>
<proteinExistence type="predicted"/>
<evidence type="ECO:0000313" key="3">
    <source>
        <dbReference type="EMBL" id="TCJ83258.1"/>
    </source>
</evidence>
<protein>
    <submittedName>
        <fullName evidence="3">Dihydroorotase</fullName>
    </submittedName>
</protein>
<dbReference type="Pfam" id="PF01979">
    <property type="entry name" value="Amidohydro_1"/>
    <property type="match status" value="1"/>
</dbReference>
<dbReference type="PANTHER" id="PTHR43668:SF2">
    <property type="entry name" value="ALLANTOINASE"/>
    <property type="match status" value="1"/>
</dbReference>
<dbReference type="InterPro" id="IPR011059">
    <property type="entry name" value="Metal-dep_hydrolase_composite"/>
</dbReference>
<evidence type="ECO:0000313" key="4">
    <source>
        <dbReference type="Proteomes" id="UP000294887"/>
    </source>
</evidence>
<keyword evidence="1" id="KW-0665">Pyrimidine biosynthesis</keyword>
<dbReference type="NCBIfam" id="NF005791">
    <property type="entry name" value="PRK07627.1"/>
    <property type="match status" value="1"/>
</dbReference>
<dbReference type="GO" id="GO:0004038">
    <property type="term" value="F:allantoinase activity"/>
    <property type="evidence" value="ECO:0007669"/>
    <property type="project" value="TreeGrafter"/>
</dbReference>
<evidence type="ECO:0000259" key="2">
    <source>
        <dbReference type="Pfam" id="PF01979"/>
    </source>
</evidence>
<dbReference type="NCBIfam" id="TIGR00857">
    <property type="entry name" value="pyrC_multi"/>
    <property type="match status" value="1"/>
</dbReference>
<dbReference type="OrthoDB" id="5687299at2"/>
<dbReference type="InterPro" id="IPR032466">
    <property type="entry name" value="Metal_Hydrolase"/>
</dbReference>
<name>A0A4R1EVW3_9GAMM</name>